<dbReference type="RefSeq" id="WP_039678123.1">
    <property type="nucleotide sequence ID" value="NZ_JAWGXO010000004.1"/>
</dbReference>
<comment type="caution">
    <text evidence="1">The sequence shown here is derived from an EMBL/GenBank/DDBJ whole genome shotgun (WGS) entry which is preliminary data.</text>
</comment>
<reference evidence="1 2" key="1">
    <citation type="submission" date="2014-12" db="EMBL/GenBank/DDBJ databases">
        <title>Draft genome sequence of Terrisporobacter sp. 08-306576, isolated from the blood culture of a bacteremia patient.</title>
        <authorList>
            <person name="Lund L.C."/>
            <person name="Sydenham T.V."/>
            <person name="Hogh S.V."/>
            <person name="Skov M.N."/>
            <person name="Kemp M."/>
            <person name="Justesen U.S."/>
        </authorList>
    </citation>
    <scope>NUCLEOTIDE SEQUENCE [LARGE SCALE GENOMIC DNA]</scope>
    <source>
        <strain evidence="1 2">08-306576</strain>
    </source>
</reference>
<proteinExistence type="predicted"/>
<evidence type="ECO:0000313" key="1">
    <source>
        <dbReference type="EMBL" id="KHS58653.1"/>
    </source>
</evidence>
<name>A0A0B3W0V6_9FIRM</name>
<dbReference type="AlphaFoldDB" id="A0A0B3W0V6"/>
<keyword evidence="2" id="KW-1185">Reference proteome</keyword>
<dbReference type="OrthoDB" id="1776523at2"/>
<protein>
    <submittedName>
        <fullName evidence="1">Uncharacterized protein</fullName>
    </submittedName>
</protein>
<dbReference type="EMBL" id="JWHR01000018">
    <property type="protein sequence ID" value="KHS58653.1"/>
    <property type="molecule type" value="Genomic_DNA"/>
</dbReference>
<organism evidence="1 2">
    <name type="scientific">Terrisporobacter othiniensis</name>
    <dbReference type="NCBI Taxonomy" id="1577792"/>
    <lineage>
        <taxon>Bacteria</taxon>
        <taxon>Bacillati</taxon>
        <taxon>Bacillota</taxon>
        <taxon>Clostridia</taxon>
        <taxon>Peptostreptococcales</taxon>
        <taxon>Peptostreptococcaceae</taxon>
        <taxon>Terrisporobacter</taxon>
    </lineage>
</organism>
<sequence>MSREIMFYGEKGILNSIILDIQGDIAKQKQFLRSIILADKSKLNWVDNVYTVKYFMGPYLDQFGSPDMIMEAITINDDKYVLFVNAKLTPYHESALSMEQIENKNNDYLPRTYRNNCKKINVQLSLLYRFVEAYKNNPLDVKDISSIIIEESTVSSSYNDDMERKLEDWTIMDYWNRNFEDAKDYYFVALTNDLKDIIDEKNLNSKLFPYNNSCMMPPIGNEKWELNKGKFGITTYDTLVHKNVISKDNGYYKDTSDLMLLSPPTIADYKKRRSPEVLVNIDTDKWKENQAELYNIMNDMKDLDTEFKLFIKSFIDSVEYNH</sequence>
<evidence type="ECO:0000313" key="2">
    <source>
        <dbReference type="Proteomes" id="UP000031189"/>
    </source>
</evidence>
<accession>A0A0B3W0V6</accession>
<dbReference type="Proteomes" id="UP000031189">
    <property type="component" value="Unassembled WGS sequence"/>
</dbReference>
<gene>
    <name evidence="1" type="ORF">QX51_01425</name>
</gene>